<dbReference type="AlphaFoldDB" id="A0A9D1EFA0"/>
<evidence type="ECO:0000313" key="2">
    <source>
        <dbReference type="Proteomes" id="UP000824201"/>
    </source>
</evidence>
<sequence>MDETMLEIIKDGITIVSPVIQNCITALITTVFLRKNTSIEELEKLKANKFGEVVSDLLENGKMTYLEYYKCRNFLKVAKLADQESQSRARKESSKQETQFDFDWFMRFFDAVGNISNEDLQMLWGKILANEMERPKTCSLRTLDMIRNMSPEEATTFTILCKYVMESGSSYFIYPTGFYDEHEGYAACTSVLSEDGINYANSIMPMLEAGILTGDHDLAIYLEKGKNLGVHNENILCLIEYQGEDTKLFKQEAYFLTTNGVELYNIVRNMSDYQSDTEYAIQCFKQMKEENEDMKIAAYRRLEVEPYFDFTDILAE</sequence>
<evidence type="ECO:0000313" key="1">
    <source>
        <dbReference type="EMBL" id="HIR89317.1"/>
    </source>
</evidence>
<reference evidence="1" key="1">
    <citation type="submission" date="2020-10" db="EMBL/GenBank/DDBJ databases">
        <authorList>
            <person name="Gilroy R."/>
        </authorList>
    </citation>
    <scope>NUCLEOTIDE SEQUENCE</scope>
    <source>
        <strain evidence="1">ChiW13-3771</strain>
    </source>
</reference>
<dbReference type="Pfam" id="PF10987">
    <property type="entry name" value="DUF2806"/>
    <property type="match status" value="1"/>
</dbReference>
<dbReference type="InterPro" id="IPR021254">
    <property type="entry name" value="DUF2806"/>
</dbReference>
<name>A0A9D1EFA0_9FIRM</name>
<protein>
    <submittedName>
        <fullName evidence="1">DUF2806 domain-containing protein</fullName>
    </submittedName>
</protein>
<accession>A0A9D1EFA0</accession>
<comment type="caution">
    <text evidence="1">The sequence shown here is derived from an EMBL/GenBank/DDBJ whole genome shotgun (WGS) entry which is preliminary data.</text>
</comment>
<gene>
    <name evidence="1" type="ORF">IAC96_10230</name>
</gene>
<dbReference type="Proteomes" id="UP000824201">
    <property type="component" value="Unassembled WGS sequence"/>
</dbReference>
<dbReference type="EMBL" id="DVHN01000131">
    <property type="protein sequence ID" value="HIR89317.1"/>
    <property type="molecule type" value="Genomic_DNA"/>
</dbReference>
<proteinExistence type="predicted"/>
<organism evidence="1 2">
    <name type="scientific">Candidatus Fimimorpha faecalis</name>
    <dbReference type="NCBI Taxonomy" id="2840824"/>
    <lineage>
        <taxon>Bacteria</taxon>
        <taxon>Bacillati</taxon>
        <taxon>Bacillota</taxon>
        <taxon>Clostridia</taxon>
        <taxon>Eubacteriales</taxon>
        <taxon>Candidatus Fimimorpha</taxon>
    </lineage>
</organism>
<reference evidence="1" key="2">
    <citation type="journal article" date="2021" name="PeerJ">
        <title>Extensive microbial diversity within the chicken gut microbiome revealed by metagenomics and culture.</title>
        <authorList>
            <person name="Gilroy R."/>
            <person name="Ravi A."/>
            <person name="Getino M."/>
            <person name="Pursley I."/>
            <person name="Horton D.L."/>
            <person name="Alikhan N.F."/>
            <person name="Baker D."/>
            <person name="Gharbi K."/>
            <person name="Hall N."/>
            <person name="Watson M."/>
            <person name="Adriaenssens E.M."/>
            <person name="Foster-Nyarko E."/>
            <person name="Jarju S."/>
            <person name="Secka A."/>
            <person name="Antonio M."/>
            <person name="Oren A."/>
            <person name="Chaudhuri R.R."/>
            <person name="La Ragione R."/>
            <person name="Hildebrand F."/>
            <person name="Pallen M.J."/>
        </authorList>
    </citation>
    <scope>NUCLEOTIDE SEQUENCE</scope>
    <source>
        <strain evidence="1">ChiW13-3771</strain>
    </source>
</reference>